<evidence type="ECO:0000256" key="1">
    <source>
        <dbReference type="ARBA" id="ARBA00008106"/>
    </source>
</evidence>
<dbReference type="SUPFAM" id="SSF56784">
    <property type="entry name" value="HAD-like"/>
    <property type="match status" value="1"/>
</dbReference>
<gene>
    <name evidence="3" type="ORF">ACFQGD_02535</name>
</gene>
<dbReference type="InterPro" id="IPR006328">
    <property type="entry name" value="2-HAD"/>
</dbReference>
<dbReference type="PANTHER" id="PTHR43316:SF3">
    <property type="entry name" value="HALOACID DEHALOGENASE, TYPE II (AFU_ORTHOLOGUE AFUA_2G07750)-RELATED"/>
    <property type="match status" value="1"/>
</dbReference>
<organism evidence="3 4">
    <name type="scientific">Haloechinothrix salitolerans</name>
    <dbReference type="NCBI Taxonomy" id="926830"/>
    <lineage>
        <taxon>Bacteria</taxon>
        <taxon>Bacillati</taxon>
        <taxon>Actinomycetota</taxon>
        <taxon>Actinomycetes</taxon>
        <taxon>Pseudonocardiales</taxon>
        <taxon>Pseudonocardiaceae</taxon>
        <taxon>Haloechinothrix</taxon>
    </lineage>
</organism>
<dbReference type="Gene3D" id="3.40.50.1000">
    <property type="entry name" value="HAD superfamily/HAD-like"/>
    <property type="match status" value="1"/>
</dbReference>
<dbReference type="EMBL" id="JBHSXX010000001">
    <property type="protein sequence ID" value="MFC6866016.1"/>
    <property type="molecule type" value="Genomic_DNA"/>
</dbReference>
<dbReference type="RefSeq" id="WP_345406822.1">
    <property type="nucleotide sequence ID" value="NZ_BAABLA010000123.1"/>
</dbReference>
<accession>A0ABW2BSS5</accession>
<reference evidence="4" key="1">
    <citation type="journal article" date="2019" name="Int. J. Syst. Evol. Microbiol.">
        <title>The Global Catalogue of Microorganisms (GCM) 10K type strain sequencing project: providing services to taxonomists for standard genome sequencing and annotation.</title>
        <authorList>
            <consortium name="The Broad Institute Genomics Platform"/>
            <consortium name="The Broad Institute Genome Sequencing Center for Infectious Disease"/>
            <person name="Wu L."/>
            <person name="Ma J."/>
        </authorList>
    </citation>
    <scope>NUCLEOTIDE SEQUENCE [LARGE SCALE GENOMIC DNA]</scope>
    <source>
        <strain evidence="4">KCTC 32255</strain>
    </source>
</reference>
<dbReference type="Proteomes" id="UP001596337">
    <property type="component" value="Unassembled WGS sequence"/>
</dbReference>
<evidence type="ECO:0000256" key="2">
    <source>
        <dbReference type="ARBA" id="ARBA00022801"/>
    </source>
</evidence>
<protein>
    <submittedName>
        <fullName evidence="3">Haloacid dehalogenase type II</fullName>
    </submittedName>
</protein>
<dbReference type="InterPro" id="IPR023214">
    <property type="entry name" value="HAD_sf"/>
</dbReference>
<dbReference type="Pfam" id="PF00702">
    <property type="entry name" value="Hydrolase"/>
    <property type="match status" value="1"/>
</dbReference>
<dbReference type="Gene3D" id="1.10.150.240">
    <property type="entry name" value="Putative phosphatase, domain 2"/>
    <property type="match status" value="1"/>
</dbReference>
<dbReference type="InterPro" id="IPR006439">
    <property type="entry name" value="HAD-SF_hydro_IA"/>
</dbReference>
<evidence type="ECO:0000313" key="4">
    <source>
        <dbReference type="Proteomes" id="UP001596337"/>
    </source>
</evidence>
<dbReference type="InterPro" id="IPR023198">
    <property type="entry name" value="PGP-like_dom2"/>
</dbReference>
<name>A0ABW2BSS5_9PSEU</name>
<dbReference type="SFLD" id="SFLDS00003">
    <property type="entry name" value="Haloacid_Dehalogenase"/>
    <property type="match status" value="1"/>
</dbReference>
<sequence>MRTRPSVVAFDVVETLMALEPLASRFADIGLSETTLRRWFDRLIRDGMALTLAGDYLPFPELASEALHGISERDLDEASVRHVLEGFAELPAHPDAEPAMRELADAGVEMVCLSNGAARTTDDFVARTGLDPYISQVISVAEVERWKPAREVYEHALHRIGAPADRVALVAVHAWDCHGASKVGLTTGWASRLERVHPRAFAQPDVTGTDLVDVARGLLALPQS</sequence>
<evidence type="ECO:0000313" key="3">
    <source>
        <dbReference type="EMBL" id="MFC6866016.1"/>
    </source>
</evidence>
<dbReference type="NCBIfam" id="TIGR01493">
    <property type="entry name" value="HAD-SF-IA-v2"/>
    <property type="match status" value="1"/>
</dbReference>
<keyword evidence="4" id="KW-1185">Reference proteome</keyword>
<dbReference type="PRINTS" id="PR00413">
    <property type="entry name" value="HADHALOGNASE"/>
</dbReference>
<dbReference type="InterPro" id="IPR036412">
    <property type="entry name" value="HAD-like_sf"/>
</dbReference>
<comment type="similarity">
    <text evidence="1">Belongs to the HAD-like hydrolase superfamily. S-2-haloalkanoic acid dehalogenase family.</text>
</comment>
<dbReference type="PANTHER" id="PTHR43316">
    <property type="entry name" value="HYDROLASE, HALOACID DELAHOGENASE-RELATED"/>
    <property type="match status" value="1"/>
</dbReference>
<dbReference type="SFLD" id="SFLDG01129">
    <property type="entry name" value="C1.5:_HAD__Beta-PGM__Phosphata"/>
    <property type="match status" value="1"/>
</dbReference>
<comment type="caution">
    <text evidence="3">The sequence shown here is derived from an EMBL/GenBank/DDBJ whole genome shotgun (WGS) entry which is preliminary data.</text>
</comment>
<keyword evidence="2" id="KW-0378">Hydrolase</keyword>
<dbReference type="InterPro" id="IPR051540">
    <property type="entry name" value="S-2-haloacid_dehalogenase"/>
</dbReference>
<proteinExistence type="inferred from homology"/>
<dbReference type="NCBIfam" id="TIGR01428">
    <property type="entry name" value="HAD_type_II"/>
    <property type="match status" value="1"/>
</dbReference>